<dbReference type="EMBL" id="CP076133">
    <property type="protein sequence ID" value="QWG05289.1"/>
    <property type="molecule type" value="Genomic_DNA"/>
</dbReference>
<name>A0AAX1NCG8_9BACT</name>
<dbReference type="Proteomes" id="UP000678679">
    <property type="component" value="Chromosome 2"/>
</dbReference>
<protein>
    <recommendedName>
        <fullName evidence="4">Lipoprotein</fullName>
    </recommendedName>
</protein>
<dbReference type="AlphaFoldDB" id="A0AAX1NCG8"/>
<evidence type="ECO:0000256" key="1">
    <source>
        <dbReference type="SAM" id="MobiDB-lite"/>
    </source>
</evidence>
<dbReference type="PROSITE" id="PS51257">
    <property type="entry name" value="PROKAR_LIPOPROTEIN"/>
    <property type="match status" value="1"/>
</dbReference>
<dbReference type="KEGG" id="fya:KMW28_22985"/>
<feature type="region of interest" description="Disordered" evidence="1">
    <location>
        <begin position="221"/>
        <end position="243"/>
    </location>
</feature>
<gene>
    <name evidence="2" type="ORF">KMW28_22985</name>
</gene>
<dbReference type="RefSeq" id="WP_169662046.1">
    <property type="nucleotide sequence ID" value="NZ_CP076133.1"/>
</dbReference>
<proteinExistence type="predicted"/>
<evidence type="ECO:0000313" key="3">
    <source>
        <dbReference type="Proteomes" id="UP000678679"/>
    </source>
</evidence>
<accession>A0AAX1NCG8</accession>
<sequence>MKIKQKISYLIGILCSVGILYSCTTSSSENEMVKGEEAIDNSLLSNWDKARLDKDQVTKIFSSSSNTFHFTKEAFSSKVHAYLGYNPETESLSFTIVTAESDTVGNTSFLAQSILGSEKEELSFFSTTAENANSIPWDVAHERISNWNNDNIRNQWIEERFVNNPSELGIVKLFIIPENDFNYGDTHQCYLGLKEVQKDGEPIRYQVDLIVVNTFERSGGRTASERNVEDMATPVPPFPPSAE</sequence>
<keyword evidence="3" id="KW-1185">Reference proteome</keyword>
<evidence type="ECO:0008006" key="4">
    <source>
        <dbReference type="Google" id="ProtNLM"/>
    </source>
</evidence>
<evidence type="ECO:0000313" key="2">
    <source>
        <dbReference type="EMBL" id="QWG05289.1"/>
    </source>
</evidence>
<reference evidence="2 3" key="1">
    <citation type="submission" date="2021-05" db="EMBL/GenBank/DDBJ databases">
        <title>Comparative genomic studies on the polysaccharide-degrading batcterial strains of the Flammeovirga genus.</title>
        <authorList>
            <person name="Zewei F."/>
            <person name="Zheng Z."/>
            <person name="Yu L."/>
            <person name="Ruyue G."/>
            <person name="Yanhong M."/>
            <person name="Yuanyuan C."/>
            <person name="Jingyan G."/>
            <person name="Wenjun H."/>
        </authorList>
    </citation>
    <scope>NUCLEOTIDE SEQUENCE [LARGE SCALE GENOMIC DNA]</scope>
    <source>
        <strain evidence="2 3">NBRC:100898</strain>
    </source>
</reference>
<organism evidence="2 3">
    <name type="scientific">Flammeovirga yaeyamensis</name>
    <dbReference type="NCBI Taxonomy" id="367791"/>
    <lineage>
        <taxon>Bacteria</taxon>
        <taxon>Pseudomonadati</taxon>
        <taxon>Bacteroidota</taxon>
        <taxon>Cytophagia</taxon>
        <taxon>Cytophagales</taxon>
        <taxon>Flammeovirgaceae</taxon>
        <taxon>Flammeovirga</taxon>
    </lineage>
</organism>
<feature type="compositionally biased region" description="Pro residues" evidence="1">
    <location>
        <begin position="234"/>
        <end position="243"/>
    </location>
</feature>